<dbReference type="EMBL" id="FTOQ01000002">
    <property type="protein sequence ID" value="SIS72320.1"/>
    <property type="molecule type" value="Genomic_DNA"/>
</dbReference>
<gene>
    <name evidence="1" type="ORF">SAMN05421759_102641</name>
</gene>
<dbReference type="STRING" id="633194.SAMN05421759_102641"/>
<evidence type="ECO:0000313" key="2">
    <source>
        <dbReference type="Proteomes" id="UP000186684"/>
    </source>
</evidence>
<accession>A0A1N7LET3</accession>
<name>A0A1N7LET3_9RHOB</name>
<sequence length="243" mass="27020">MLARKLPPSQIHLGGGAITLSKKVCSFVAQAAIDKSIATIKAFHNEDDPLASVEEIHKDWDELRSLQKQLEDEAKDFSAAADALEGTVVEGTSPLIELAVVTRASFDTLSAIDNEYDTSVLQDTAKTLREVADALYADLSVLKSRRIKHDNQCRRAVLKAMAEGVDPLELHQYELPEDFELPIQGKLNILGEGKSSTQQWREDCQKAAAKYFQDEADAATANKRAQKAESRKKVRREIKELWT</sequence>
<evidence type="ECO:0000313" key="1">
    <source>
        <dbReference type="EMBL" id="SIS72320.1"/>
    </source>
</evidence>
<protein>
    <submittedName>
        <fullName evidence="1">Uncharacterized protein</fullName>
    </submittedName>
</protein>
<keyword evidence="2" id="KW-1185">Reference proteome</keyword>
<dbReference type="OrthoDB" id="9845617at2"/>
<reference evidence="2" key="1">
    <citation type="submission" date="2017-01" db="EMBL/GenBank/DDBJ databases">
        <authorList>
            <person name="Varghese N."/>
            <person name="Submissions S."/>
        </authorList>
    </citation>
    <scope>NUCLEOTIDE SEQUENCE [LARGE SCALE GENOMIC DNA]</scope>
    <source>
        <strain evidence="2">DSM 29430</strain>
    </source>
</reference>
<dbReference type="RefSeq" id="WP_076446240.1">
    <property type="nucleotide sequence ID" value="NZ_FTOQ01000002.1"/>
</dbReference>
<proteinExistence type="predicted"/>
<dbReference type="AlphaFoldDB" id="A0A1N7LET3"/>
<organism evidence="1 2">
    <name type="scientific">Roseivivax lentus</name>
    <dbReference type="NCBI Taxonomy" id="633194"/>
    <lineage>
        <taxon>Bacteria</taxon>
        <taxon>Pseudomonadati</taxon>
        <taxon>Pseudomonadota</taxon>
        <taxon>Alphaproteobacteria</taxon>
        <taxon>Rhodobacterales</taxon>
        <taxon>Roseobacteraceae</taxon>
        <taxon>Roseivivax</taxon>
    </lineage>
</organism>
<dbReference type="Proteomes" id="UP000186684">
    <property type="component" value="Unassembled WGS sequence"/>
</dbReference>